<evidence type="ECO:0000256" key="1">
    <source>
        <dbReference type="ARBA" id="ARBA00022448"/>
    </source>
</evidence>
<sequence>MKHRKSLFSLEVITLYTLLCHGLRLERYMKVVIAGAGEVGTHLAKMLANEKHDIILLDDSPEKLAIISREVDLLTIAGSAHSFHDIKETGIAKADLFIAVTPFEERNVLACLMATYLGVGRTIARINNSEYLKPQYRKKLETLGIKELIYPESLAAKEIVASVKQTGTRQLIEFSNGILILLGIKIRDNAPIVNNELQELSLKNKGILVAAINRENKTLIPHGKDYIRDGDIVFFITTRDKQQVVFDLAGKKPFEVKNIMILGGSRIAQKAIEKLGDQYRIKVIENDLERCEQIADRFENVLVINGDGRNLELLKEEGIEKMDAFVAVTGNSETNILSCHLAKSIGVRRTIAEVENLAFMGIAENMGIGSLINKKLIAASYIYKFTLNAEISNVKCLTASDAEVFEFIAKPNAKITQTPIKDLNFPEEATIGGIIRGNQGYVADGDTQIQVGDKVVVFTLPSGIKKLERYFK</sequence>
<dbReference type="InterPro" id="IPR036291">
    <property type="entry name" value="NAD(P)-bd_dom_sf"/>
</dbReference>
<keyword evidence="3" id="KW-0630">Potassium</keyword>
<dbReference type="EMBL" id="UOEP01000209">
    <property type="protein sequence ID" value="VAW24282.1"/>
    <property type="molecule type" value="Genomic_DNA"/>
</dbReference>
<protein>
    <submittedName>
        <fullName evidence="8">Trk potassium uptake system protein TrkA</fullName>
    </submittedName>
</protein>
<dbReference type="InterPro" id="IPR006036">
    <property type="entry name" value="K_uptake_TrkA"/>
</dbReference>
<dbReference type="Gene3D" id="3.40.50.720">
    <property type="entry name" value="NAD(P)-binding Rossmann-like Domain"/>
    <property type="match status" value="2"/>
</dbReference>
<evidence type="ECO:0000256" key="4">
    <source>
        <dbReference type="ARBA" id="ARBA00023027"/>
    </source>
</evidence>
<dbReference type="Gene3D" id="3.30.70.1450">
    <property type="entry name" value="Regulator of K+ conductance, C-terminal domain"/>
    <property type="match status" value="2"/>
</dbReference>
<organism evidence="8">
    <name type="scientific">hydrothermal vent metagenome</name>
    <dbReference type="NCBI Taxonomy" id="652676"/>
    <lineage>
        <taxon>unclassified sequences</taxon>
        <taxon>metagenomes</taxon>
        <taxon>ecological metagenomes</taxon>
    </lineage>
</organism>
<name>A0A3B0UCK4_9ZZZZ</name>
<reference evidence="8" key="1">
    <citation type="submission" date="2018-06" db="EMBL/GenBank/DDBJ databases">
        <authorList>
            <person name="Zhirakovskaya E."/>
        </authorList>
    </citation>
    <scope>NUCLEOTIDE SEQUENCE</scope>
</reference>
<dbReference type="InterPro" id="IPR036721">
    <property type="entry name" value="RCK_C_sf"/>
</dbReference>
<dbReference type="PANTHER" id="PTHR43833:SF5">
    <property type="entry name" value="TRK SYSTEM POTASSIUM UPTAKE PROTEIN TRKA"/>
    <property type="match status" value="1"/>
</dbReference>
<evidence type="ECO:0000256" key="3">
    <source>
        <dbReference type="ARBA" id="ARBA00022958"/>
    </source>
</evidence>
<evidence type="ECO:0000256" key="2">
    <source>
        <dbReference type="ARBA" id="ARBA00022538"/>
    </source>
</evidence>
<dbReference type="AlphaFoldDB" id="A0A3B0UCK4"/>
<evidence type="ECO:0000259" key="7">
    <source>
        <dbReference type="PROSITE" id="PS51202"/>
    </source>
</evidence>
<dbReference type="PROSITE" id="PS51201">
    <property type="entry name" value="RCK_N"/>
    <property type="match status" value="2"/>
</dbReference>
<dbReference type="Pfam" id="PF02080">
    <property type="entry name" value="TrkA_C"/>
    <property type="match status" value="2"/>
</dbReference>
<keyword evidence="2" id="KW-0633">Potassium transport</keyword>
<dbReference type="PANTHER" id="PTHR43833">
    <property type="entry name" value="POTASSIUM CHANNEL PROTEIN 2-RELATED-RELATED"/>
    <property type="match status" value="1"/>
</dbReference>
<dbReference type="InterPro" id="IPR003148">
    <property type="entry name" value="RCK_N"/>
</dbReference>
<dbReference type="NCBIfam" id="NF007039">
    <property type="entry name" value="PRK09496.3-2"/>
    <property type="match status" value="1"/>
</dbReference>
<feature type="domain" description="RCK N-terminal" evidence="6">
    <location>
        <begin position="256"/>
        <end position="377"/>
    </location>
</feature>
<dbReference type="PROSITE" id="PS51202">
    <property type="entry name" value="RCK_C"/>
    <property type="match status" value="2"/>
</dbReference>
<keyword evidence="4" id="KW-0520">NAD</keyword>
<dbReference type="GO" id="GO:0015079">
    <property type="term" value="F:potassium ion transmembrane transporter activity"/>
    <property type="evidence" value="ECO:0007669"/>
    <property type="project" value="InterPro"/>
</dbReference>
<feature type="domain" description="RCK N-terminal" evidence="6">
    <location>
        <begin position="28"/>
        <end position="149"/>
    </location>
</feature>
<proteinExistence type="predicted"/>
<dbReference type="SUPFAM" id="SSF51735">
    <property type="entry name" value="NAD(P)-binding Rossmann-fold domains"/>
    <property type="match status" value="2"/>
</dbReference>
<feature type="domain" description="RCK C-terminal" evidence="7">
    <location>
        <begin position="392"/>
        <end position="472"/>
    </location>
</feature>
<dbReference type="NCBIfam" id="NF007031">
    <property type="entry name" value="PRK09496.1-2"/>
    <property type="match status" value="1"/>
</dbReference>
<evidence type="ECO:0000313" key="8">
    <source>
        <dbReference type="EMBL" id="VAW24282.1"/>
    </source>
</evidence>
<gene>
    <name evidence="8" type="ORF">MNBD_BACTEROID01-2941</name>
</gene>
<evidence type="ECO:0000259" key="6">
    <source>
        <dbReference type="PROSITE" id="PS51201"/>
    </source>
</evidence>
<feature type="domain" description="RCK C-terminal" evidence="7">
    <location>
        <begin position="169"/>
        <end position="251"/>
    </location>
</feature>
<keyword evidence="5" id="KW-0406">Ion transport</keyword>
<dbReference type="PRINTS" id="PR00335">
    <property type="entry name" value="KUPTAKETRKA"/>
</dbReference>
<dbReference type="GO" id="GO:0005886">
    <property type="term" value="C:plasma membrane"/>
    <property type="evidence" value="ECO:0007669"/>
    <property type="project" value="InterPro"/>
</dbReference>
<keyword evidence="1" id="KW-0813">Transport</keyword>
<dbReference type="SUPFAM" id="SSF116726">
    <property type="entry name" value="TrkA C-terminal domain-like"/>
    <property type="match status" value="2"/>
</dbReference>
<dbReference type="Pfam" id="PF02254">
    <property type="entry name" value="TrkA_N"/>
    <property type="match status" value="2"/>
</dbReference>
<evidence type="ECO:0000256" key="5">
    <source>
        <dbReference type="ARBA" id="ARBA00023065"/>
    </source>
</evidence>
<dbReference type="InterPro" id="IPR006037">
    <property type="entry name" value="RCK_C"/>
</dbReference>
<dbReference type="InterPro" id="IPR050721">
    <property type="entry name" value="Trk_Ktr_HKT_K-transport"/>
</dbReference>
<accession>A0A3B0UCK4</accession>
<dbReference type="NCBIfam" id="NF007038">
    <property type="entry name" value="PRK09496.2-6"/>
    <property type="match status" value="1"/>
</dbReference>